<evidence type="ECO:0000256" key="1">
    <source>
        <dbReference type="SAM" id="MobiDB-lite"/>
    </source>
</evidence>
<protein>
    <submittedName>
        <fullName evidence="2">Uncharacterized protein</fullName>
    </submittedName>
</protein>
<reference evidence="2 3" key="1">
    <citation type="journal article" date="2021" name="Astrobiology">
        <title>Bacterial Cellulose Retains Robustness but Its Synthesis Declines After Exposure to a Mars-Like Environment Simulated Outside the International Space Station.</title>
        <authorList>
            <person name="Orlovska I."/>
            <person name="Podolich O."/>
            <person name="Kukharenko O."/>
            <person name="Zaets I."/>
            <person name="Reva O."/>
            <person name="Khirunenko L."/>
            <person name="Zmejkoski D."/>
            <person name="Rogalsky S."/>
            <person name="Barh D."/>
            <person name="Tiwari S."/>
            <person name="Kumavath R."/>
            <person name="Goes-Neto A."/>
            <person name="Azevedo V."/>
            <person name="Brenig B."/>
            <person name="Ghosh P."/>
            <person name="de Vera J.P."/>
            <person name="Kozyrovska N."/>
        </authorList>
    </citation>
    <scope>NUCLEOTIDE SEQUENCE [LARGE SCALE GENOMIC DNA]</scope>
    <source>
        <strain evidence="2 3">IMBG 311</strain>
    </source>
</reference>
<sequence length="81" mass="8281">MHDLLYTAGSPSCPRAAGSRQGEGKGRRAHGRAVPAGGRWPSATTTASALRLRTPPDAGTVREGLAHRGEAPAMESMGSGD</sequence>
<evidence type="ECO:0000313" key="3">
    <source>
        <dbReference type="Proteomes" id="UP001519538"/>
    </source>
</evidence>
<accession>A0ABS5SMQ8</accession>
<proteinExistence type="predicted"/>
<feature type="region of interest" description="Disordered" evidence="1">
    <location>
        <begin position="1"/>
        <end position="81"/>
    </location>
</feature>
<keyword evidence="3" id="KW-1185">Reference proteome</keyword>
<dbReference type="Proteomes" id="UP001519538">
    <property type="component" value="Unassembled WGS sequence"/>
</dbReference>
<feature type="compositionally biased region" description="Low complexity" evidence="1">
    <location>
        <begin position="41"/>
        <end position="55"/>
    </location>
</feature>
<evidence type="ECO:0000313" key="2">
    <source>
        <dbReference type="EMBL" id="MBT0675469.1"/>
    </source>
</evidence>
<comment type="caution">
    <text evidence="2">The sequence shown here is derived from an EMBL/GenBank/DDBJ whole genome shotgun (WGS) entry which is preliminary data.</text>
</comment>
<dbReference type="RefSeq" id="WP_214165549.1">
    <property type="nucleotide sequence ID" value="NZ_JABLUU010000008.1"/>
</dbReference>
<name>A0ABS5SMQ8_9PROT</name>
<dbReference type="EMBL" id="JABLUU010000008">
    <property type="protein sequence ID" value="MBT0675469.1"/>
    <property type="molecule type" value="Genomic_DNA"/>
</dbReference>
<dbReference type="GeneID" id="79187822"/>
<gene>
    <name evidence="2" type="ORF">HNO79_08755</name>
</gene>
<organism evidence="2 3">
    <name type="scientific">Komagataeibacter oboediens</name>
    <dbReference type="NCBI Taxonomy" id="65958"/>
    <lineage>
        <taxon>Bacteria</taxon>
        <taxon>Pseudomonadati</taxon>
        <taxon>Pseudomonadota</taxon>
        <taxon>Alphaproteobacteria</taxon>
        <taxon>Acetobacterales</taxon>
        <taxon>Acetobacteraceae</taxon>
        <taxon>Komagataeibacter</taxon>
    </lineage>
</organism>